<evidence type="ECO:0000256" key="8">
    <source>
        <dbReference type="ARBA" id="ARBA00022679"/>
    </source>
</evidence>
<keyword evidence="8 13" id="KW-0808">Transferase</keyword>
<dbReference type="FunFam" id="2.40.30.20:FF:000003">
    <property type="entry name" value="Riboflavin synthase, alpha subunit"/>
    <property type="match status" value="1"/>
</dbReference>
<gene>
    <name evidence="13" type="ORF">E8L99_14295</name>
</gene>
<dbReference type="EMBL" id="CP039865">
    <property type="protein sequence ID" value="QCK86839.1"/>
    <property type="molecule type" value="Genomic_DNA"/>
</dbReference>
<feature type="domain" description="Lumazine-binding" evidence="12">
    <location>
        <begin position="101"/>
        <end position="197"/>
    </location>
</feature>
<dbReference type="NCBIfam" id="NF009566">
    <property type="entry name" value="PRK13020.1"/>
    <property type="match status" value="1"/>
</dbReference>
<comment type="subunit">
    <text evidence="4">Homotrimer.</text>
</comment>
<dbReference type="InterPro" id="IPR026017">
    <property type="entry name" value="Lumazine-bd_dom"/>
</dbReference>
<feature type="repeat" description="Lumazine-binding" evidence="11">
    <location>
        <begin position="101"/>
        <end position="197"/>
    </location>
</feature>
<evidence type="ECO:0000256" key="7">
    <source>
        <dbReference type="ARBA" id="ARBA00022619"/>
    </source>
</evidence>
<evidence type="ECO:0000256" key="4">
    <source>
        <dbReference type="ARBA" id="ARBA00011233"/>
    </source>
</evidence>
<dbReference type="InterPro" id="IPR023366">
    <property type="entry name" value="ATP_synth_asu-like_sf"/>
</dbReference>
<dbReference type="NCBIfam" id="TIGR00187">
    <property type="entry name" value="ribE"/>
    <property type="match status" value="1"/>
</dbReference>
<evidence type="ECO:0000313" key="14">
    <source>
        <dbReference type="Proteomes" id="UP000298588"/>
    </source>
</evidence>
<comment type="catalytic activity">
    <reaction evidence="1">
        <text>2 6,7-dimethyl-8-(1-D-ribityl)lumazine + H(+) = 5-amino-6-(D-ribitylamino)uracil + riboflavin</text>
        <dbReference type="Rhea" id="RHEA:20772"/>
        <dbReference type="ChEBI" id="CHEBI:15378"/>
        <dbReference type="ChEBI" id="CHEBI:15934"/>
        <dbReference type="ChEBI" id="CHEBI:57986"/>
        <dbReference type="ChEBI" id="CHEBI:58201"/>
        <dbReference type="EC" id="2.5.1.9"/>
    </reaction>
</comment>
<dbReference type="InterPro" id="IPR017938">
    <property type="entry name" value="Riboflavin_synthase-like_b-brl"/>
</dbReference>
<dbReference type="OrthoDB" id="9788537at2"/>
<dbReference type="SUPFAM" id="SSF63380">
    <property type="entry name" value="Riboflavin synthase domain-like"/>
    <property type="match status" value="2"/>
</dbReference>
<dbReference type="PROSITE" id="PS51177">
    <property type="entry name" value="LUMAZINE_BIND"/>
    <property type="match status" value="2"/>
</dbReference>
<protein>
    <recommendedName>
        <fullName evidence="6 10">Riboflavin synthase</fullName>
        <ecNumber evidence="5 10">2.5.1.9</ecNumber>
    </recommendedName>
</protein>
<evidence type="ECO:0000256" key="10">
    <source>
        <dbReference type="NCBIfam" id="TIGR00187"/>
    </source>
</evidence>
<evidence type="ECO:0000256" key="1">
    <source>
        <dbReference type="ARBA" id="ARBA00000968"/>
    </source>
</evidence>
<evidence type="ECO:0000256" key="3">
    <source>
        <dbReference type="ARBA" id="ARBA00004887"/>
    </source>
</evidence>
<dbReference type="PANTHER" id="PTHR21098:SF12">
    <property type="entry name" value="RIBOFLAVIN SYNTHASE"/>
    <property type="match status" value="1"/>
</dbReference>
<dbReference type="Proteomes" id="UP000298588">
    <property type="component" value="Chromosome"/>
</dbReference>
<proteinExistence type="predicted"/>
<sequence>MFTGIITDVGEVVAIETRGSALNLAIACSYPAESLPLGASVCHMGICLTVTSLKQNADHTLITVDASGETLARTTIGSWSVGQKLNLERSLRIGDELGGHIVTGHVDGVAEIVSREDRDGTAWFVFRAPRELAKFIAEKGSVGLDGTSLTVNGVKGDTFTVTMIPHTLAVTTWGGAKAGDRINLEVDMMARYSARLAEAKAEGY</sequence>
<comment type="function">
    <text evidence="2">Catalyzes the dismutation of two molecules of 6,7-dimethyl-8-ribityllumazine, resulting in the formation of riboflavin and 5-amino-6-(D-ribitylamino)uracil.</text>
</comment>
<keyword evidence="14" id="KW-1185">Reference proteome</keyword>
<dbReference type="PIRSF" id="PIRSF000498">
    <property type="entry name" value="Riboflavin_syn_A"/>
    <property type="match status" value="1"/>
</dbReference>
<keyword evidence="7" id="KW-0686">Riboflavin biosynthesis</keyword>
<keyword evidence="9" id="KW-0677">Repeat</keyword>
<evidence type="ECO:0000313" key="13">
    <source>
        <dbReference type="EMBL" id="QCK86839.1"/>
    </source>
</evidence>
<feature type="domain" description="Lumazine-binding" evidence="12">
    <location>
        <begin position="1"/>
        <end position="100"/>
    </location>
</feature>
<reference evidence="13 14" key="1">
    <citation type="submission" date="2019-04" db="EMBL/GenBank/DDBJ databases">
        <title>Phreatobacter aquaticus sp. nov.</title>
        <authorList>
            <person name="Choi A."/>
            <person name="Baek K."/>
        </authorList>
    </citation>
    <scope>NUCLEOTIDE SEQUENCE [LARGE SCALE GENOMIC DNA]</scope>
    <source>
        <strain evidence="13 14">NMCR1094</strain>
    </source>
</reference>
<evidence type="ECO:0000259" key="12">
    <source>
        <dbReference type="PROSITE" id="PS51177"/>
    </source>
</evidence>
<dbReference type="CDD" id="cd00402">
    <property type="entry name" value="Riboflavin_synthase_like"/>
    <property type="match status" value="1"/>
</dbReference>
<organism evidence="13 14">
    <name type="scientific">Phreatobacter aquaticus</name>
    <dbReference type="NCBI Taxonomy" id="2570229"/>
    <lineage>
        <taxon>Bacteria</taxon>
        <taxon>Pseudomonadati</taxon>
        <taxon>Pseudomonadota</taxon>
        <taxon>Alphaproteobacteria</taxon>
        <taxon>Hyphomicrobiales</taxon>
        <taxon>Phreatobacteraceae</taxon>
        <taxon>Phreatobacter</taxon>
    </lineage>
</organism>
<dbReference type="GO" id="GO:0004746">
    <property type="term" value="F:riboflavin synthase activity"/>
    <property type="evidence" value="ECO:0007669"/>
    <property type="project" value="UniProtKB-UniRule"/>
</dbReference>
<dbReference type="KEGG" id="paqt:E8L99_14295"/>
<evidence type="ECO:0000256" key="9">
    <source>
        <dbReference type="ARBA" id="ARBA00022737"/>
    </source>
</evidence>
<evidence type="ECO:0000256" key="11">
    <source>
        <dbReference type="PROSITE-ProRule" id="PRU00524"/>
    </source>
</evidence>
<dbReference type="InterPro" id="IPR001783">
    <property type="entry name" value="Lumazine-bd"/>
</dbReference>
<evidence type="ECO:0000256" key="5">
    <source>
        <dbReference type="ARBA" id="ARBA00012827"/>
    </source>
</evidence>
<dbReference type="AlphaFoldDB" id="A0A4D7QMI1"/>
<dbReference type="FunFam" id="2.40.30.20:FF:000004">
    <property type="entry name" value="Riboflavin synthase, alpha subunit"/>
    <property type="match status" value="1"/>
</dbReference>
<name>A0A4D7QMI1_9HYPH</name>
<dbReference type="Gene3D" id="2.40.30.20">
    <property type="match status" value="2"/>
</dbReference>
<accession>A0A4D7QMI1</accession>
<evidence type="ECO:0000256" key="6">
    <source>
        <dbReference type="ARBA" id="ARBA00013950"/>
    </source>
</evidence>
<dbReference type="NCBIfam" id="NF006767">
    <property type="entry name" value="PRK09289.1"/>
    <property type="match status" value="1"/>
</dbReference>
<evidence type="ECO:0000256" key="2">
    <source>
        <dbReference type="ARBA" id="ARBA00002803"/>
    </source>
</evidence>
<dbReference type="RefSeq" id="WP_137100170.1">
    <property type="nucleotide sequence ID" value="NZ_CP039865.1"/>
</dbReference>
<dbReference type="Pfam" id="PF00677">
    <property type="entry name" value="Lum_binding"/>
    <property type="match status" value="2"/>
</dbReference>
<dbReference type="PANTHER" id="PTHR21098">
    <property type="entry name" value="RIBOFLAVIN SYNTHASE ALPHA CHAIN"/>
    <property type="match status" value="1"/>
</dbReference>
<feature type="repeat" description="Lumazine-binding" evidence="11">
    <location>
        <begin position="1"/>
        <end position="100"/>
    </location>
</feature>
<dbReference type="EC" id="2.5.1.9" evidence="5 10"/>
<comment type="pathway">
    <text evidence="3">Cofactor biosynthesis; riboflavin biosynthesis; riboflavin from 2-hydroxy-3-oxobutyl phosphate and 5-amino-6-(D-ribitylamino)uracil: step 2/2.</text>
</comment>
<dbReference type="GO" id="GO:0009231">
    <property type="term" value="P:riboflavin biosynthetic process"/>
    <property type="evidence" value="ECO:0007669"/>
    <property type="project" value="UniProtKB-KW"/>
</dbReference>